<feature type="compositionally biased region" description="Polar residues" evidence="1">
    <location>
        <begin position="373"/>
        <end position="401"/>
    </location>
</feature>
<name>A0A6A6V4Z5_9PLEO</name>
<feature type="compositionally biased region" description="Low complexity" evidence="1">
    <location>
        <begin position="180"/>
        <end position="195"/>
    </location>
</feature>
<accession>A0A6A6V4Z5</accession>
<proteinExistence type="predicted"/>
<organism evidence="2 3">
    <name type="scientific">Sporormia fimetaria CBS 119925</name>
    <dbReference type="NCBI Taxonomy" id="1340428"/>
    <lineage>
        <taxon>Eukaryota</taxon>
        <taxon>Fungi</taxon>
        <taxon>Dikarya</taxon>
        <taxon>Ascomycota</taxon>
        <taxon>Pezizomycotina</taxon>
        <taxon>Dothideomycetes</taxon>
        <taxon>Pleosporomycetidae</taxon>
        <taxon>Pleosporales</taxon>
        <taxon>Sporormiaceae</taxon>
        <taxon>Sporormia</taxon>
    </lineage>
</organism>
<dbReference type="AlphaFoldDB" id="A0A6A6V4Z5"/>
<gene>
    <name evidence="2" type="ORF">M011DRAFT_460591</name>
</gene>
<feature type="compositionally biased region" description="Basic and acidic residues" evidence="1">
    <location>
        <begin position="158"/>
        <end position="176"/>
    </location>
</feature>
<dbReference type="Proteomes" id="UP000799440">
    <property type="component" value="Unassembled WGS sequence"/>
</dbReference>
<feature type="region of interest" description="Disordered" evidence="1">
    <location>
        <begin position="487"/>
        <end position="595"/>
    </location>
</feature>
<feature type="compositionally biased region" description="Basic and acidic residues" evidence="1">
    <location>
        <begin position="113"/>
        <end position="124"/>
    </location>
</feature>
<feature type="compositionally biased region" description="Polar residues" evidence="1">
    <location>
        <begin position="65"/>
        <end position="83"/>
    </location>
</feature>
<feature type="compositionally biased region" description="Polar residues" evidence="1">
    <location>
        <begin position="352"/>
        <end position="361"/>
    </location>
</feature>
<reference evidence="2" key="1">
    <citation type="journal article" date="2020" name="Stud. Mycol.">
        <title>101 Dothideomycetes genomes: a test case for predicting lifestyles and emergence of pathogens.</title>
        <authorList>
            <person name="Haridas S."/>
            <person name="Albert R."/>
            <person name="Binder M."/>
            <person name="Bloem J."/>
            <person name="Labutti K."/>
            <person name="Salamov A."/>
            <person name="Andreopoulos B."/>
            <person name="Baker S."/>
            <person name="Barry K."/>
            <person name="Bills G."/>
            <person name="Bluhm B."/>
            <person name="Cannon C."/>
            <person name="Castanera R."/>
            <person name="Culley D."/>
            <person name="Daum C."/>
            <person name="Ezra D."/>
            <person name="Gonzalez J."/>
            <person name="Henrissat B."/>
            <person name="Kuo A."/>
            <person name="Liang C."/>
            <person name="Lipzen A."/>
            <person name="Lutzoni F."/>
            <person name="Magnuson J."/>
            <person name="Mondo S."/>
            <person name="Nolan M."/>
            <person name="Ohm R."/>
            <person name="Pangilinan J."/>
            <person name="Park H.-J."/>
            <person name="Ramirez L."/>
            <person name="Alfaro M."/>
            <person name="Sun H."/>
            <person name="Tritt A."/>
            <person name="Yoshinaga Y."/>
            <person name="Zwiers L.-H."/>
            <person name="Turgeon B."/>
            <person name="Goodwin S."/>
            <person name="Spatafora J."/>
            <person name="Crous P."/>
            <person name="Grigoriev I."/>
        </authorList>
    </citation>
    <scope>NUCLEOTIDE SEQUENCE</scope>
    <source>
        <strain evidence="2">CBS 119925</strain>
    </source>
</reference>
<evidence type="ECO:0000313" key="3">
    <source>
        <dbReference type="Proteomes" id="UP000799440"/>
    </source>
</evidence>
<dbReference type="OrthoDB" id="10249311at2759"/>
<feature type="region of interest" description="Disordered" evidence="1">
    <location>
        <begin position="270"/>
        <end position="314"/>
    </location>
</feature>
<evidence type="ECO:0000256" key="1">
    <source>
        <dbReference type="SAM" id="MobiDB-lite"/>
    </source>
</evidence>
<feature type="compositionally biased region" description="Polar residues" evidence="1">
    <location>
        <begin position="526"/>
        <end position="540"/>
    </location>
</feature>
<evidence type="ECO:0000313" key="2">
    <source>
        <dbReference type="EMBL" id="KAF2744819.1"/>
    </source>
</evidence>
<keyword evidence="3" id="KW-1185">Reference proteome</keyword>
<feature type="compositionally biased region" description="Polar residues" evidence="1">
    <location>
        <begin position="487"/>
        <end position="500"/>
    </location>
</feature>
<feature type="region of interest" description="Disordered" evidence="1">
    <location>
        <begin position="1"/>
        <end position="250"/>
    </location>
</feature>
<feature type="region of interest" description="Disordered" evidence="1">
    <location>
        <begin position="345"/>
        <end position="425"/>
    </location>
</feature>
<feature type="compositionally biased region" description="Basic residues" evidence="1">
    <location>
        <begin position="196"/>
        <end position="210"/>
    </location>
</feature>
<protein>
    <submittedName>
        <fullName evidence="2">Uncharacterized protein</fullName>
    </submittedName>
</protein>
<dbReference type="EMBL" id="MU006586">
    <property type="protein sequence ID" value="KAF2744819.1"/>
    <property type="molecule type" value="Genomic_DNA"/>
</dbReference>
<feature type="compositionally biased region" description="Polar residues" evidence="1">
    <location>
        <begin position="8"/>
        <end position="22"/>
    </location>
</feature>
<sequence>MAVASDQLPATGQQLTPPSSSHGGRGSWDFAVPLHQSKPSFSELKASMPADDPSWHPYTARQPLVPQSNGVYSTSPPHAQNAQGHYEGQPDYSPYEGSEVLGRTAVNGGAPDHTQDYYKADGKQGKRNAPQVTQKKDKKRKKAGDNRLDEVEQNDAYWIHRDKLKEIETRELEEAGFKVSRSSRSNSRSQSQNRHSNSRSRSVSRPRRDRKGSDATDALHNGDDRSNRRPVVSPIPAEDEDAVEGQRTNWDLRTSEEIAADREAVLAIRTNHIPRPGTSRIPVAKTSPAPVPNPLVERDAPLPRSRNGSVNRSGDALATIGARVRSASVSSQVLLDDPKFAADPLRPPVKLSPSNATSPVSGSPVKAKMPSKATPTSGARKVSNQRSTSKSKPRNSSTTSPVKRPGTSGGSISRPTTSHRPEGEAPWIATMYKPDPRLPPDQQIIPTHAKRLQQQQWEQEGKTGSVYDRDFRLLNTEDFKDKRASQAMSMDLDQNQSNEQWPLASPTRPTQDVKQTPERVDIPAKSPTTEQSSYKLTPTIPQERGPSRAQSRAASHTEGRLTPTTSVKRTETITRLPEPPADEKKEKKGCGCIMM</sequence>